<evidence type="ECO:0000313" key="2">
    <source>
        <dbReference type="EMBL" id="MPC77420.1"/>
    </source>
</evidence>
<comment type="caution">
    <text evidence="2">The sequence shown here is derived from an EMBL/GenBank/DDBJ whole genome shotgun (WGS) entry which is preliminary data.</text>
</comment>
<dbReference type="Proteomes" id="UP000324222">
    <property type="component" value="Unassembled WGS sequence"/>
</dbReference>
<dbReference type="InterPro" id="IPR050473">
    <property type="entry name" value="A2M/Complement_sys"/>
</dbReference>
<feature type="domain" description="Macroglobulin" evidence="1">
    <location>
        <begin position="61"/>
        <end position="90"/>
    </location>
</feature>
<keyword evidence="3" id="KW-1185">Reference proteome</keyword>
<name>A0A5B7HY61_PORTR</name>
<dbReference type="OrthoDB" id="6348147at2759"/>
<protein>
    <submittedName>
        <fullName evidence="2">Alpha-2-macroglobulin</fullName>
    </submittedName>
</protein>
<accession>A0A5B7HY61</accession>
<proteinExistence type="predicted"/>
<evidence type="ECO:0000259" key="1">
    <source>
        <dbReference type="Pfam" id="PF17791"/>
    </source>
</evidence>
<dbReference type="EMBL" id="VSRR010045838">
    <property type="protein sequence ID" value="MPC77420.1"/>
    <property type="molecule type" value="Genomic_DNA"/>
</dbReference>
<gene>
    <name evidence="2" type="primary">A2M</name>
    <name evidence="2" type="ORF">E2C01_071873</name>
</gene>
<organism evidence="2 3">
    <name type="scientific">Portunus trituberculatus</name>
    <name type="common">Swimming crab</name>
    <name type="synonym">Neptunus trituberculatus</name>
    <dbReference type="NCBI Taxonomy" id="210409"/>
    <lineage>
        <taxon>Eukaryota</taxon>
        <taxon>Metazoa</taxon>
        <taxon>Ecdysozoa</taxon>
        <taxon>Arthropoda</taxon>
        <taxon>Crustacea</taxon>
        <taxon>Multicrustacea</taxon>
        <taxon>Malacostraca</taxon>
        <taxon>Eumalacostraca</taxon>
        <taxon>Eucarida</taxon>
        <taxon>Decapoda</taxon>
        <taxon>Pleocyemata</taxon>
        <taxon>Brachyura</taxon>
        <taxon>Eubrachyura</taxon>
        <taxon>Portunoidea</taxon>
        <taxon>Portunidae</taxon>
        <taxon>Portuninae</taxon>
        <taxon>Portunus</taxon>
    </lineage>
</organism>
<evidence type="ECO:0000313" key="3">
    <source>
        <dbReference type="Proteomes" id="UP000324222"/>
    </source>
</evidence>
<reference evidence="2 3" key="1">
    <citation type="submission" date="2019-05" db="EMBL/GenBank/DDBJ databases">
        <title>Another draft genome of Portunus trituberculatus and its Hox gene families provides insights of decapod evolution.</title>
        <authorList>
            <person name="Jeong J.-H."/>
            <person name="Song I."/>
            <person name="Kim S."/>
            <person name="Choi T."/>
            <person name="Kim D."/>
            <person name="Ryu S."/>
            <person name="Kim W."/>
        </authorList>
    </citation>
    <scope>NUCLEOTIDE SEQUENCE [LARGE SCALE GENOMIC DNA]</scope>
    <source>
        <tissue evidence="2">Muscle</tissue>
    </source>
</reference>
<dbReference type="PANTHER" id="PTHR11412">
    <property type="entry name" value="MACROGLOBULIN / COMPLEMENT"/>
    <property type="match status" value="1"/>
</dbReference>
<sequence length="90" mass="10248">MWIESPSGSRIAQWVRVESPGGLIHQEFQLINEPEEGTYKIHVESPVGGFKAVQTFKIEDFVLPRFEVTLQSPPYILATTKSLHYRVCAM</sequence>
<dbReference type="PANTHER" id="PTHR11412:SF171">
    <property type="entry name" value="PREGNANCY ZONE PROTEIN-LIKE PROTEIN"/>
    <property type="match status" value="1"/>
</dbReference>
<dbReference type="InterPro" id="IPR041555">
    <property type="entry name" value="MG3"/>
</dbReference>
<dbReference type="Gene3D" id="2.60.40.1930">
    <property type="match status" value="1"/>
</dbReference>
<dbReference type="Pfam" id="PF17791">
    <property type="entry name" value="MG3"/>
    <property type="match status" value="1"/>
</dbReference>
<dbReference type="AlphaFoldDB" id="A0A5B7HY61"/>